<dbReference type="STRING" id="1192866.LEP1GSC133_4600"/>
<sequence>MCRFLRIISAGFGTRCKFLSKAIQILSNILSFPKPPSRYSISSFL</sequence>
<evidence type="ECO:0000313" key="1">
    <source>
        <dbReference type="EMBL" id="EMO63698.1"/>
    </source>
</evidence>
<dbReference type="EMBL" id="AKWF02000040">
    <property type="protein sequence ID" value="EMO63698.1"/>
    <property type="molecule type" value="Genomic_DNA"/>
</dbReference>
<dbReference type="AlphaFoldDB" id="M6WPK8"/>
<reference evidence="1 2" key="1">
    <citation type="submission" date="2013-01" db="EMBL/GenBank/DDBJ databases">
        <authorList>
            <person name="Harkins D.M."/>
            <person name="Durkin A.S."/>
            <person name="Brinkac L.M."/>
            <person name="Haft D.H."/>
            <person name="Selengut J.D."/>
            <person name="Sanka R."/>
            <person name="DePew J."/>
            <person name="Purushe J."/>
            <person name="Picardeau M."/>
            <person name="Werts C."/>
            <person name="Goarant C."/>
            <person name="Vinetz J.M."/>
            <person name="Sutton G.G."/>
            <person name="Nierman W.C."/>
            <person name="Fouts D.E."/>
        </authorList>
    </citation>
    <scope>NUCLEOTIDE SEQUENCE [LARGE SCALE GENOMIC DNA]</scope>
    <source>
        <strain evidence="1 2">200901868</strain>
    </source>
</reference>
<name>M6WPK8_LEPBO</name>
<accession>M6WPK8</accession>
<protein>
    <submittedName>
        <fullName evidence="1">Uncharacterized protein</fullName>
    </submittedName>
</protein>
<evidence type="ECO:0000313" key="2">
    <source>
        <dbReference type="Proteomes" id="UP000012159"/>
    </source>
</evidence>
<gene>
    <name evidence="1" type="ORF">LEP1GSC133_4600</name>
</gene>
<dbReference type="Proteomes" id="UP000012159">
    <property type="component" value="Unassembled WGS sequence"/>
</dbReference>
<organism evidence="1 2">
    <name type="scientific">Leptospira borgpetersenii serovar Pomona str. 200901868</name>
    <dbReference type="NCBI Taxonomy" id="1192866"/>
    <lineage>
        <taxon>Bacteria</taxon>
        <taxon>Pseudomonadati</taxon>
        <taxon>Spirochaetota</taxon>
        <taxon>Spirochaetia</taxon>
        <taxon>Leptospirales</taxon>
        <taxon>Leptospiraceae</taxon>
        <taxon>Leptospira</taxon>
    </lineage>
</organism>
<comment type="caution">
    <text evidence="1">The sequence shown here is derived from an EMBL/GenBank/DDBJ whole genome shotgun (WGS) entry which is preliminary data.</text>
</comment>
<proteinExistence type="predicted"/>